<dbReference type="GO" id="GO:0051046">
    <property type="term" value="P:regulation of secretion"/>
    <property type="evidence" value="ECO:0007669"/>
    <property type="project" value="TreeGrafter"/>
</dbReference>
<evidence type="ECO:0000256" key="7">
    <source>
        <dbReference type="ARBA" id="ARBA00023136"/>
    </source>
</evidence>
<protein>
    <submittedName>
        <fullName evidence="18">Receptor-type tyrosine-protein phosphatase N2</fullName>
    </submittedName>
</protein>
<evidence type="ECO:0000256" key="11">
    <source>
        <dbReference type="ARBA" id="ARBA00034103"/>
    </source>
</evidence>
<dbReference type="PROSITE" id="PS50056">
    <property type="entry name" value="TYR_PHOSPHATASE_2"/>
    <property type="match status" value="1"/>
</dbReference>
<accession>A0AAJ6VXE1</accession>
<evidence type="ECO:0000256" key="10">
    <source>
        <dbReference type="ARBA" id="ARBA00023329"/>
    </source>
</evidence>
<dbReference type="Gene3D" id="3.30.70.2470">
    <property type="entry name" value="Protein-tyrosine phosphatase receptor IA-2 ectodomain"/>
    <property type="match status" value="1"/>
</dbReference>
<dbReference type="Pfam" id="PF00102">
    <property type="entry name" value="Y_phosphatase"/>
    <property type="match status" value="1"/>
</dbReference>
<keyword evidence="2" id="KW-0597">Phosphoprotein</keyword>
<evidence type="ECO:0000256" key="2">
    <source>
        <dbReference type="ARBA" id="ARBA00022553"/>
    </source>
</evidence>
<evidence type="ECO:0000259" key="15">
    <source>
        <dbReference type="PROSITE" id="PS50055"/>
    </source>
</evidence>
<feature type="domain" description="Tyrosine specific protein phosphatases" evidence="16">
    <location>
        <begin position="925"/>
        <end position="997"/>
    </location>
</feature>
<feature type="transmembrane region" description="Helical" evidence="13">
    <location>
        <begin position="616"/>
        <end position="640"/>
    </location>
</feature>
<keyword evidence="8 18" id="KW-0675">Receptor</keyword>
<evidence type="ECO:0000256" key="3">
    <source>
        <dbReference type="ARBA" id="ARBA00022692"/>
    </source>
</evidence>
<keyword evidence="6" id="KW-0770">Synapse</keyword>
<dbReference type="InterPro" id="IPR000242">
    <property type="entry name" value="PTP_cat"/>
</dbReference>
<dbReference type="PROSITE" id="PS50055">
    <property type="entry name" value="TYR_PHOSPHATASE_PTP"/>
    <property type="match status" value="1"/>
</dbReference>
<evidence type="ECO:0000256" key="4">
    <source>
        <dbReference type="ARBA" id="ARBA00022729"/>
    </source>
</evidence>
<dbReference type="Proteomes" id="UP000694867">
    <property type="component" value="Unplaced"/>
</dbReference>
<feature type="region of interest" description="Disordered" evidence="12">
    <location>
        <begin position="230"/>
        <end position="249"/>
    </location>
</feature>
<evidence type="ECO:0000313" key="17">
    <source>
        <dbReference type="Proteomes" id="UP000694867"/>
    </source>
</evidence>
<dbReference type="InterPro" id="IPR016130">
    <property type="entry name" value="Tyr_Pase_AS"/>
</dbReference>
<keyword evidence="5 13" id="KW-1133">Transmembrane helix</keyword>
<dbReference type="GeneID" id="100907940"/>
<dbReference type="PANTHER" id="PTHR46106">
    <property type="entry name" value="IA-2 PROTEIN TYROSINE PHOSPHATASE, ISOFORM C"/>
    <property type="match status" value="1"/>
</dbReference>
<feature type="region of interest" description="Disordered" evidence="12">
    <location>
        <begin position="311"/>
        <end position="333"/>
    </location>
</feature>
<evidence type="ECO:0000256" key="5">
    <source>
        <dbReference type="ARBA" id="ARBA00022989"/>
    </source>
</evidence>
<gene>
    <name evidence="18" type="primary">LOC100907940</name>
</gene>
<sequence>MYDKEFEIRKQWALVALVTLSTLAFATAEAINGLGCLYDDTICSDEEYCLNDGLFGSCRSSSELADWLSTETVNPRILEELLADLWKDGYRWEDEYTQCVISCLLENAREGLDYDPTCCTHTLKLTEPVTSNDIVSSPSQPQLSNVDPADQAYIRYTPNLSAGELGVESRRNDGETYADEVFVPPMSTSTSIMGEGQDPERQLRGLGAIAAFTDQANELRRTLRKRQLELFDKDQEEQDEGGEEDEDPLAKVIQDNLWATGSSNDDLGEVRDSSFIDNLKPIRKGSFLEDDEPELRDTSTLQQLASLVDREFEEENRRSVDSKEQQNGEPGVSDEAVTYELEELAPDNSVFVDKIKIRADPFRRPMRLDTKKPGPGYFYREFDDEEDVDKYTQKLRRLKAMREMKSELLHEVDNPEDISNDFGEDLTLFARLIGPFPPIPFRAVPRRGHLMLIENAPIQALFLVKVDGLQNGGKKRAEIPDETLSRIPVRQAEGMMMLDPYSTAAGIEPVDSSTAYVSIERVDKSTVTKEDASRLTITLEKLFELPTGTISQSRLSGDQVAFKVLPNEKGINATEMINRLDKLKQEVRDKTNLTISRAGIGDGVKYELIAPRNGDLFLFSFVVCGSVVGVLLAISVIYVVRRHQLSKEKLHNLNGEDDPLAKFDYQDLCRQRMADSGKESPLAAALESGKLQGSPKKVKIVSQQSDSSRSSTSSWSEEPVATSMDISTGHMILSYMEDHIKSKNRLEEEWESLCAYEADPSSTAQAEKQENIKKNRYPDTLPYDHSRVILNDASNPNGSDYVNASAITDHDPGNPAYIATQGPLAHTAADFWQMVWEQGGVVVVTLTRLMENGVSMCHRYWPEEGSESYGLYEVHLVSEHVWCDDYLVRSFYLKNLKTSETRTVTQFHFLSWPENGIPPSTKSLLDFRRKVNRSYRGRSCPIVVHCSDGSGRTGTYVLMDMVLNRIAKGAKEIDVAATLEHVRDQRVNMVKTKAQFEFVLMAVAEEVHAILKSLPKE</sequence>
<dbReference type="Pfam" id="PF11548">
    <property type="entry name" value="Receptor_IA-2"/>
    <property type="match status" value="1"/>
</dbReference>
<dbReference type="PROSITE" id="PS00383">
    <property type="entry name" value="TYR_PHOSPHATASE_1"/>
    <property type="match status" value="1"/>
</dbReference>
<dbReference type="SMART" id="SM00194">
    <property type="entry name" value="PTPc"/>
    <property type="match status" value="1"/>
</dbReference>
<evidence type="ECO:0000256" key="13">
    <source>
        <dbReference type="SAM" id="Phobius"/>
    </source>
</evidence>
<keyword evidence="7 13" id="KW-0472">Membrane</keyword>
<evidence type="ECO:0000256" key="12">
    <source>
        <dbReference type="SAM" id="MobiDB-lite"/>
    </source>
</evidence>
<evidence type="ECO:0000256" key="1">
    <source>
        <dbReference type="ARBA" id="ARBA00004212"/>
    </source>
</evidence>
<proteinExistence type="predicted"/>
<dbReference type="FunFam" id="3.90.190.10:FF:000017">
    <property type="entry name" value="receptor-type tyrosine-protein phosphatase-like N isoform X2"/>
    <property type="match status" value="1"/>
</dbReference>
<dbReference type="SUPFAM" id="SSF52799">
    <property type="entry name" value="(Phosphotyrosine protein) phosphatases II"/>
    <property type="match status" value="1"/>
</dbReference>
<keyword evidence="10" id="KW-0968">Cytoplasmic vesicle</keyword>
<dbReference type="GO" id="GO:0048666">
    <property type="term" value="P:neuron development"/>
    <property type="evidence" value="ECO:0007669"/>
    <property type="project" value="UniProtKB-ARBA"/>
</dbReference>
<reference evidence="18" key="1">
    <citation type="submission" date="2025-08" db="UniProtKB">
        <authorList>
            <consortium name="RefSeq"/>
        </authorList>
    </citation>
    <scope>IDENTIFICATION</scope>
</reference>
<comment type="subcellular location">
    <subcellularLocation>
        <location evidence="1">Cytoplasmic vesicle</location>
        <location evidence="1">Secretory vesicle membrane</location>
        <topology evidence="1">Single-pass type I membrane protein</topology>
    </subcellularLocation>
    <subcellularLocation>
        <location evidence="11">Synapse</location>
    </subcellularLocation>
</comment>
<dbReference type="SMART" id="SM00404">
    <property type="entry name" value="PTPc_motif"/>
    <property type="match status" value="1"/>
</dbReference>
<feature type="domain" description="Tyrosine-protein phosphatase" evidence="15">
    <location>
        <begin position="746"/>
        <end position="1006"/>
    </location>
</feature>
<organism evidence="17 18">
    <name type="scientific">Galendromus occidentalis</name>
    <name type="common">western predatory mite</name>
    <dbReference type="NCBI Taxonomy" id="34638"/>
    <lineage>
        <taxon>Eukaryota</taxon>
        <taxon>Metazoa</taxon>
        <taxon>Ecdysozoa</taxon>
        <taxon>Arthropoda</taxon>
        <taxon>Chelicerata</taxon>
        <taxon>Arachnida</taxon>
        <taxon>Acari</taxon>
        <taxon>Parasitiformes</taxon>
        <taxon>Mesostigmata</taxon>
        <taxon>Gamasina</taxon>
        <taxon>Phytoseioidea</taxon>
        <taxon>Phytoseiidae</taxon>
        <taxon>Typhlodrominae</taxon>
        <taxon>Galendromus</taxon>
    </lineage>
</organism>
<dbReference type="InterPro" id="IPR029021">
    <property type="entry name" value="Prot-tyrosine_phosphatase-like"/>
</dbReference>
<dbReference type="AlphaFoldDB" id="A0AAJ6VXE1"/>
<keyword evidence="9" id="KW-0325">Glycoprotein</keyword>
<name>A0AAJ6VXE1_9ACAR</name>
<dbReference type="InterPro" id="IPR038112">
    <property type="entry name" value="Receptor_IA-2_ectodomain_sf"/>
</dbReference>
<dbReference type="InterPro" id="IPR021613">
    <property type="entry name" value="Receptor_IA-2_dom"/>
</dbReference>
<evidence type="ECO:0000256" key="14">
    <source>
        <dbReference type="SAM" id="SignalP"/>
    </source>
</evidence>
<evidence type="ECO:0000313" key="18">
    <source>
        <dbReference type="RefSeq" id="XP_003743367.1"/>
    </source>
</evidence>
<feature type="compositionally biased region" description="Basic and acidic residues" evidence="12">
    <location>
        <begin position="315"/>
        <end position="326"/>
    </location>
</feature>
<dbReference type="InterPro" id="IPR033522">
    <property type="entry name" value="IA-2/IA-2_beta"/>
</dbReference>
<dbReference type="PRINTS" id="PR00700">
    <property type="entry name" value="PRTYPHPHTASE"/>
</dbReference>
<dbReference type="GO" id="GO:0030141">
    <property type="term" value="C:secretory granule"/>
    <property type="evidence" value="ECO:0007669"/>
    <property type="project" value="InterPro"/>
</dbReference>
<evidence type="ECO:0000256" key="6">
    <source>
        <dbReference type="ARBA" id="ARBA00023018"/>
    </source>
</evidence>
<dbReference type="PANTHER" id="PTHR46106:SF4">
    <property type="entry name" value="IA-2 PROTEIN TYROSINE PHOSPHATASE, ISOFORM C"/>
    <property type="match status" value="1"/>
</dbReference>
<feature type="chain" id="PRO_5042611744" evidence="14">
    <location>
        <begin position="29"/>
        <end position="1017"/>
    </location>
</feature>
<dbReference type="CTD" id="33277"/>
<keyword evidence="17" id="KW-1185">Reference proteome</keyword>
<evidence type="ECO:0000256" key="9">
    <source>
        <dbReference type="ARBA" id="ARBA00023180"/>
    </source>
</evidence>
<dbReference type="GO" id="GO:0004725">
    <property type="term" value="F:protein tyrosine phosphatase activity"/>
    <property type="evidence" value="ECO:0007669"/>
    <property type="project" value="InterPro"/>
</dbReference>
<dbReference type="InterPro" id="IPR003595">
    <property type="entry name" value="Tyr_Pase_cat"/>
</dbReference>
<dbReference type="Gene3D" id="3.90.190.10">
    <property type="entry name" value="Protein tyrosine phosphatase superfamily"/>
    <property type="match status" value="1"/>
</dbReference>
<feature type="signal peptide" evidence="14">
    <location>
        <begin position="1"/>
        <end position="28"/>
    </location>
</feature>
<dbReference type="InterPro" id="IPR000387">
    <property type="entry name" value="Tyr_Pase_dom"/>
</dbReference>
<feature type="compositionally biased region" description="Acidic residues" evidence="12">
    <location>
        <begin position="234"/>
        <end position="247"/>
    </location>
</feature>
<evidence type="ECO:0000256" key="8">
    <source>
        <dbReference type="ARBA" id="ARBA00023170"/>
    </source>
</evidence>
<evidence type="ECO:0000259" key="16">
    <source>
        <dbReference type="PROSITE" id="PS50056"/>
    </source>
</evidence>
<dbReference type="GO" id="GO:0045202">
    <property type="term" value="C:synapse"/>
    <property type="evidence" value="ECO:0007669"/>
    <property type="project" value="UniProtKB-SubCell"/>
</dbReference>
<keyword evidence="4 14" id="KW-0732">Signal</keyword>
<keyword evidence="3 13" id="KW-0812">Transmembrane</keyword>
<dbReference type="GO" id="GO:0030658">
    <property type="term" value="C:transport vesicle membrane"/>
    <property type="evidence" value="ECO:0007669"/>
    <property type="project" value="UniProtKB-SubCell"/>
</dbReference>
<feature type="compositionally biased region" description="Low complexity" evidence="12">
    <location>
        <begin position="702"/>
        <end position="716"/>
    </location>
</feature>
<feature type="region of interest" description="Disordered" evidence="12">
    <location>
        <begin position="695"/>
        <end position="721"/>
    </location>
</feature>
<dbReference type="RefSeq" id="XP_003743367.1">
    <property type="nucleotide sequence ID" value="XM_003743319.3"/>
</dbReference>
<dbReference type="KEGG" id="goe:100907940"/>